<accession>A0A382CP31</accession>
<dbReference type="EMBL" id="UINC01035435">
    <property type="protein sequence ID" value="SVB27835.1"/>
    <property type="molecule type" value="Genomic_DNA"/>
</dbReference>
<dbReference type="PANTHER" id="PTHR32552:SF81">
    <property type="entry name" value="TONB-DEPENDENT OUTER MEMBRANE RECEPTOR"/>
    <property type="match status" value="1"/>
</dbReference>
<keyword evidence="4" id="KW-0812">Transmembrane</keyword>
<gene>
    <name evidence="11" type="ORF">METZ01_LOCUS180689</name>
</gene>
<keyword evidence="3" id="KW-0410">Iron transport</keyword>
<keyword evidence="5" id="KW-0408">Iron</keyword>
<evidence type="ECO:0000256" key="5">
    <source>
        <dbReference type="ARBA" id="ARBA00023004"/>
    </source>
</evidence>
<dbReference type="InterPro" id="IPR039426">
    <property type="entry name" value="TonB-dep_rcpt-like"/>
</dbReference>
<dbReference type="SUPFAM" id="SSF56935">
    <property type="entry name" value="Porins"/>
    <property type="match status" value="1"/>
</dbReference>
<evidence type="ECO:0000256" key="1">
    <source>
        <dbReference type="ARBA" id="ARBA00004571"/>
    </source>
</evidence>
<dbReference type="PANTHER" id="PTHR32552">
    <property type="entry name" value="FERRICHROME IRON RECEPTOR-RELATED"/>
    <property type="match status" value="1"/>
</dbReference>
<dbReference type="Gene3D" id="2.40.170.20">
    <property type="entry name" value="TonB-dependent receptor, beta-barrel domain"/>
    <property type="match status" value="1"/>
</dbReference>
<keyword evidence="6" id="KW-0406">Ion transport</keyword>
<keyword evidence="7" id="KW-0798">TonB box</keyword>
<name>A0A382CP31_9ZZZZ</name>
<dbReference type="PROSITE" id="PS52016">
    <property type="entry name" value="TONB_DEPENDENT_REC_3"/>
    <property type="match status" value="1"/>
</dbReference>
<dbReference type="InterPro" id="IPR012910">
    <property type="entry name" value="Plug_dom"/>
</dbReference>
<keyword evidence="2" id="KW-0813">Transport</keyword>
<dbReference type="Pfam" id="PF07715">
    <property type="entry name" value="Plug"/>
    <property type="match status" value="1"/>
</dbReference>
<feature type="non-terminal residue" evidence="11">
    <location>
        <position position="383"/>
    </location>
</feature>
<evidence type="ECO:0000256" key="7">
    <source>
        <dbReference type="ARBA" id="ARBA00023077"/>
    </source>
</evidence>
<sequence length="383" mass="42726">MNRYFYAFLLAFSFSVTSAYAQDTVREVEEVVVTALRKETTLQDTAITITAITSEDLEVRQIENFEDLQFAVPTLGFAKGAYSGSGITLRGIGNFAVGNSTSAAIGYFWNGQSASISGLYEAELFDVERVEVLRGPQGSLFGAGTTGGVVQMLSKRPDAEVGGNIKVDLGDYDSTRMSGAVNLPMSDTLRARFAFASLKRGGFVTNSYNNEELDDRNTIAGRATFEWDYSDDTVMTLIYETTKADDQRMRAARQFCKQDKFYGCSPFENGMDAVWSPGSYGHWVPYLQYQNTSLDYTVYRNNPSSDIRSVDLDFTPSHETTLQNTVFEIDSAISDTMQMVFTYSYHTRDYADHADYDHAVSVVPYAVGPIEANFFYDPYKNNM</sequence>
<keyword evidence="8" id="KW-0472">Membrane</keyword>
<evidence type="ECO:0000256" key="8">
    <source>
        <dbReference type="ARBA" id="ARBA00023136"/>
    </source>
</evidence>
<dbReference type="InterPro" id="IPR036942">
    <property type="entry name" value="Beta-barrel_TonB_sf"/>
</dbReference>
<organism evidence="11">
    <name type="scientific">marine metagenome</name>
    <dbReference type="NCBI Taxonomy" id="408172"/>
    <lineage>
        <taxon>unclassified sequences</taxon>
        <taxon>metagenomes</taxon>
        <taxon>ecological metagenomes</taxon>
    </lineage>
</organism>
<dbReference type="GO" id="GO:0009279">
    <property type="term" value="C:cell outer membrane"/>
    <property type="evidence" value="ECO:0007669"/>
    <property type="project" value="UniProtKB-SubCell"/>
</dbReference>
<dbReference type="GO" id="GO:0006826">
    <property type="term" value="P:iron ion transport"/>
    <property type="evidence" value="ECO:0007669"/>
    <property type="project" value="UniProtKB-KW"/>
</dbReference>
<evidence type="ECO:0000256" key="2">
    <source>
        <dbReference type="ARBA" id="ARBA00022448"/>
    </source>
</evidence>
<evidence type="ECO:0000256" key="3">
    <source>
        <dbReference type="ARBA" id="ARBA00022496"/>
    </source>
</evidence>
<dbReference type="AlphaFoldDB" id="A0A382CP31"/>
<reference evidence="11" key="1">
    <citation type="submission" date="2018-05" db="EMBL/GenBank/DDBJ databases">
        <authorList>
            <person name="Lanie J.A."/>
            <person name="Ng W.-L."/>
            <person name="Kazmierczak K.M."/>
            <person name="Andrzejewski T.M."/>
            <person name="Davidsen T.M."/>
            <person name="Wayne K.J."/>
            <person name="Tettelin H."/>
            <person name="Glass J.I."/>
            <person name="Rusch D."/>
            <person name="Podicherti R."/>
            <person name="Tsui H.-C.T."/>
            <person name="Winkler M.E."/>
        </authorList>
    </citation>
    <scope>NUCLEOTIDE SEQUENCE</scope>
</reference>
<evidence type="ECO:0000256" key="9">
    <source>
        <dbReference type="ARBA" id="ARBA00023237"/>
    </source>
</evidence>
<proteinExistence type="predicted"/>
<evidence type="ECO:0000313" key="11">
    <source>
        <dbReference type="EMBL" id="SVB27835.1"/>
    </source>
</evidence>
<protein>
    <recommendedName>
        <fullName evidence="10">TonB-dependent receptor plug domain-containing protein</fullName>
    </recommendedName>
</protein>
<evidence type="ECO:0000256" key="6">
    <source>
        <dbReference type="ARBA" id="ARBA00023065"/>
    </source>
</evidence>
<feature type="domain" description="TonB-dependent receptor plug" evidence="10">
    <location>
        <begin position="42"/>
        <end position="149"/>
    </location>
</feature>
<evidence type="ECO:0000256" key="4">
    <source>
        <dbReference type="ARBA" id="ARBA00022692"/>
    </source>
</evidence>
<evidence type="ECO:0000259" key="10">
    <source>
        <dbReference type="Pfam" id="PF07715"/>
    </source>
</evidence>
<comment type="subcellular location">
    <subcellularLocation>
        <location evidence="1">Cell outer membrane</location>
        <topology evidence="1">Multi-pass membrane protein</topology>
    </subcellularLocation>
</comment>
<keyword evidence="9" id="KW-0998">Cell outer membrane</keyword>